<organism evidence="1 2">
    <name type="scientific">Armillaria ostoyae</name>
    <name type="common">Armillaria root rot fungus</name>
    <dbReference type="NCBI Taxonomy" id="47428"/>
    <lineage>
        <taxon>Eukaryota</taxon>
        <taxon>Fungi</taxon>
        <taxon>Dikarya</taxon>
        <taxon>Basidiomycota</taxon>
        <taxon>Agaricomycotina</taxon>
        <taxon>Agaricomycetes</taxon>
        <taxon>Agaricomycetidae</taxon>
        <taxon>Agaricales</taxon>
        <taxon>Marasmiineae</taxon>
        <taxon>Physalacriaceae</taxon>
        <taxon>Armillaria</taxon>
    </lineage>
</organism>
<proteinExistence type="predicted"/>
<dbReference type="AlphaFoldDB" id="A0A284RQE3"/>
<gene>
    <name evidence="1" type="ORF">ARMOST_14311</name>
</gene>
<name>A0A284RQE3_ARMOS</name>
<accession>A0A284RQE3</accession>
<dbReference type="OrthoDB" id="10383419at2759"/>
<evidence type="ECO:0000313" key="2">
    <source>
        <dbReference type="Proteomes" id="UP000219338"/>
    </source>
</evidence>
<dbReference type="Proteomes" id="UP000219338">
    <property type="component" value="Unassembled WGS sequence"/>
</dbReference>
<dbReference type="EMBL" id="FUEG01000013">
    <property type="protein sequence ID" value="SJL10915.1"/>
    <property type="molecule type" value="Genomic_DNA"/>
</dbReference>
<evidence type="ECO:0000313" key="1">
    <source>
        <dbReference type="EMBL" id="SJL10915.1"/>
    </source>
</evidence>
<keyword evidence="2" id="KW-1185">Reference proteome</keyword>
<protein>
    <submittedName>
        <fullName evidence="1">Uncharacterized protein</fullName>
    </submittedName>
</protein>
<sequence length="135" mass="15480">MGPDIKRQVSPLLPKFAPSHRHVYHRQMLLLLSVYLPRRMPLRSGDGQYCRSLSKLRTVFGTRVVQYPNLSRVVQKAHLGLETFLAGDTDEQLVAGAEFKTLCLSHYTFLRFRISNRYRFQGLTSSGNTDLDVLL</sequence>
<reference evidence="2" key="1">
    <citation type="journal article" date="2017" name="Nat. Ecol. Evol.">
        <title>Genome expansion and lineage-specific genetic innovations in the forest pathogenic fungi Armillaria.</title>
        <authorList>
            <person name="Sipos G."/>
            <person name="Prasanna A.N."/>
            <person name="Walter M.C."/>
            <person name="O'Connor E."/>
            <person name="Balint B."/>
            <person name="Krizsan K."/>
            <person name="Kiss B."/>
            <person name="Hess J."/>
            <person name="Varga T."/>
            <person name="Slot J."/>
            <person name="Riley R."/>
            <person name="Boka B."/>
            <person name="Rigling D."/>
            <person name="Barry K."/>
            <person name="Lee J."/>
            <person name="Mihaltcheva S."/>
            <person name="LaButti K."/>
            <person name="Lipzen A."/>
            <person name="Waldron R."/>
            <person name="Moloney N.M."/>
            <person name="Sperisen C."/>
            <person name="Kredics L."/>
            <person name="Vagvoelgyi C."/>
            <person name="Patrignani A."/>
            <person name="Fitzpatrick D."/>
            <person name="Nagy I."/>
            <person name="Doyle S."/>
            <person name="Anderson J.B."/>
            <person name="Grigoriev I.V."/>
            <person name="Gueldener U."/>
            <person name="Muensterkoetter M."/>
            <person name="Nagy L.G."/>
        </authorList>
    </citation>
    <scope>NUCLEOTIDE SEQUENCE [LARGE SCALE GENOMIC DNA]</scope>
    <source>
        <strain evidence="2">C18/9</strain>
    </source>
</reference>